<organism evidence="1 2">
    <name type="scientific">Promethearchaeum syntrophicum</name>
    <dbReference type="NCBI Taxonomy" id="2594042"/>
    <lineage>
        <taxon>Archaea</taxon>
        <taxon>Promethearchaeati</taxon>
        <taxon>Promethearchaeota</taxon>
        <taxon>Promethearchaeia</taxon>
        <taxon>Promethearchaeales</taxon>
        <taxon>Promethearchaeaceae</taxon>
        <taxon>Promethearchaeum</taxon>
    </lineage>
</organism>
<evidence type="ECO:0000313" key="1">
    <source>
        <dbReference type="EMBL" id="QEE17392.1"/>
    </source>
</evidence>
<reference evidence="1 2" key="2">
    <citation type="journal article" date="2024" name="Int. J. Syst. Evol. Microbiol.">
        <title>Promethearchaeum syntrophicum gen. nov., sp. nov., an anaerobic, obligately syntrophic archaeon, the first isolate of the lineage 'Asgard' archaea, and proposal of the new archaeal phylum Promethearchaeota phyl. nov. and kingdom Promethearchaeati regn. nov.</title>
        <authorList>
            <person name="Imachi H."/>
            <person name="Nobu M.K."/>
            <person name="Kato S."/>
            <person name="Takaki Y."/>
            <person name="Miyazaki M."/>
            <person name="Miyata M."/>
            <person name="Ogawara M."/>
            <person name="Saito Y."/>
            <person name="Sakai S."/>
            <person name="Tahara Y.O."/>
            <person name="Takano Y."/>
            <person name="Tasumi E."/>
            <person name="Uematsu K."/>
            <person name="Yoshimura T."/>
            <person name="Itoh T."/>
            <person name="Ohkuma M."/>
            <person name="Takai K."/>
        </authorList>
    </citation>
    <scope>NUCLEOTIDE SEQUENCE [LARGE SCALE GENOMIC DNA]</scope>
    <source>
        <strain evidence="1 2">MK-D1</strain>
    </source>
</reference>
<gene>
    <name evidence="1" type="ORF">DSAG12_03226</name>
</gene>
<evidence type="ECO:0000313" key="2">
    <source>
        <dbReference type="Proteomes" id="UP000321408"/>
    </source>
</evidence>
<dbReference type="GeneID" id="41331196"/>
<proteinExistence type="predicted"/>
<sequence>MTSNRTFSPQEMNVLIALQEKPSATLEELARVTSFGTSLVYKILKRLTETKIHEKPAFSITAHPNQFALGLEVIDVIVKCKNLSQIQIMHQLSIIHPYTIYRAKCFGEVNGIFFQFRIPIGTKQFIEALFSRLKEKKYIESYQILEFGAKNVIYTTVKLESWNLEQLSWNFNWNNWFQTEIELSQKDKSIQKKSEKNLQNTVRHPGYIKKWFKKRDVAILNECVIDARRKNKEIMDVLETKNQINFSPQSFSRRFMKIKEECIDFYRVFIDPNAFQLITPVLILGKGEKMEIKKLVIRLQKDPIPFNSVLKSKNSHFFWYLHLPSLYLTQILHKLQAILTEIQFFYIDVGTVKSWGMWHETYDNDNHDWIHTHEFMVDDVLIGISKFAKDNIVKE</sequence>
<name>A0A5B9DE70_9ARCH</name>
<accession>A0A5B9DE70</accession>
<keyword evidence="2" id="KW-1185">Reference proteome</keyword>
<dbReference type="AlphaFoldDB" id="A0A5B9DE70"/>
<dbReference type="KEGG" id="psyt:DSAG12_03226"/>
<dbReference type="Proteomes" id="UP000321408">
    <property type="component" value="Chromosome"/>
</dbReference>
<reference evidence="1 2" key="1">
    <citation type="journal article" date="2020" name="Nature">
        <title>Isolation of an archaeon at the prokaryote-eukaryote interface.</title>
        <authorList>
            <person name="Imachi H."/>
            <person name="Nobu M.K."/>
            <person name="Nakahara N."/>
            <person name="Morono Y."/>
            <person name="Ogawara M."/>
            <person name="Takaki Y."/>
            <person name="Takano Y."/>
            <person name="Uematsu K."/>
            <person name="Ikuta T."/>
            <person name="Ito M."/>
            <person name="Matsui Y."/>
            <person name="Miyazaki M."/>
            <person name="Murata K."/>
            <person name="Saito Y."/>
            <person name="Sakai S."/>
            <person name="Song C."/>
            <person name="Tasumi E."/>
            <person name="Yamanaka Y."/>
            <person name="Yamaguchi T."/>
            <person name="Kamagata Y."/>
            <person name="Tamaki H."/>
            <person name="Takai K."/>
        </authorList>
    </citation>
    <scope>NUCLEOTIDE SEQUENCE [LARGE SCALE GENOMIC DNA]</scope>
    <source>
        <strain evidence="1 2">MK-D1</strain>
    </source>
</reference>
<dbReference type="EMBL" id="CP042905">
    <property type="protein sequence ID" value="QEE17392.1"/>
    <property type="molecule type" value="Genomic_DNA"/>
</dbReference>
<protein>
    <submittedName>
        <fullName evidence="1">Uncharacterized protein</fullName>
    </submittedName>
</protein>
<dbReference type="RefSeq" id="WP_147664286.1">
    <property type="nucleotide sequence ID" value="NZ_CP042905.2"/>
</dbReference>